<feature type="region of interest" description="Disordered" evidence="1">
    <location>
        <begin position="1"/>
        <end position="65"/>
    </location>
</feature>
<evidence type="ECO:0000256" key="1">
    <source>
        <dbReference type="SAM" id="MobiDB-lite"/>
    </source>
</evidence>
<evidence type="ECO:0000313" key="2">
    <source>
        <dbReference type="EMBL" id="KIK59427.1"/>
    </source>
</evidence>
<accession>A0A0D0CLI8</accession>
<gene>
    <name evidence="2" type="ORF">GYMLUDRAFT_667790</name>
</gene>
<dbReference type="EMBL" id="KN834779">
    <property type="protein sequence ID" value="KIK59427.1"/>
    <property type="molecule type" value="Genomic_DNA"/>
</dbReference>
<dbReference type="HOGENOM" id="CLU_2849901_0_0_1"/>
<proteinExistence type="predicted"/>
<sequence length="65" mass="7168">MLLSDFSNVYDMTRSPTPRSPGDPSISDVGSNSFKKLRPPSVMDVRLQSKNRVLDGPSSPRFSVL</sequence>
<organism evidence="2 3">
    <name type="scientific">Collybiopsis luxurians FD-317 M1</name>
    <dbReference type="NCBI Taxonomy" id="944289"/>
    <lineage>
        <taxon>Eukaryota</taxon>
        <taxon>Fungi</taxon>
        <taxon>Dikarya</taxon>
        <taxon>Basidiomycota</taxon>
        <taxon>Agaricomycotina</taxon>
        <taxon>Agaricomycetes</taxon>
        <taxon>Agaricomycetidae</taxon>
        <taxon>Agaricales</taxon>
        <taxon>Marasmiineae</taxon>
        <taxon>Omphalotaceae</taxon>
        <taxon>Collybiopsis</taxon>
        <taxon>Collybiopsis luxurians</taxon>
    </lineage>
</organism>
<name>A0A0D0CLI8_9AGAR</name>
<evidence type="ECO:0000313" key="3">
    <source>
        <dbReference type="Proteomes" id="UP000053593"/>
    </source>
</evidence>
<dbReference type="AlphaFoldDB" id="A0A0D0CLI8"/>
<keyword evidence="3" id="KW-1185">Reference proteome</keyword>
<dbReference type="Proteomes" id="UP000053593">
    <property type="component" value="Unassembled WGS sequence"/>
</dbReference>
<reference evidence="2 3" key="1">
    <citation type="submission" date="2014-04" db="EMBL/GenBank/DDBJ databases">
        <title>Evolutionary Origins and Diversification of the Mycorrhizal Mutualists.</title>
        <authorList>
            <consortium name="DOE Joint Genome Institute"/>
            <consortium name="Mycorrhizal Genomics Consortium"/>
            <person name="Kohler A."/>
            <person name="Kuo A."/>
            <person name="Nagy L.G."/>
            <person name="Floudas D."/>
            <person name="Copeland A."/>
            <person name="Barry K.W."/>
            <person name="Cichocki N."/>
            <person name="Veneault-Fourrey C."/>
            <person name="LaButti K."/>
            <person name="Lindquist E.A."/>
            <person name="Lipzen A."/>
            <person name="Lundell T."/>
            <person name="Morin E."/>
            <person name="Murat C."/>
            <person name="Riley R."/>
            <person name="Ohm R."/>
            <person name="Sun H."/>
            <person name="Tunlid A."/>
            <person name="Henrissat B."/>
            <person name="Grigoriev I.V."/>
            <person name="Hibbett D.S."/>
            <person name="Martin F."/>
        </authorList>
    </citation>
    <scope>NUCLEOTIDE SEQUENCE [LARGE SCALE GENOMIC DNA]</scope>
    <source>
        <strain evidence="2 3">FD-317 M1</strain>
    </source>
</reference>
<protein>
    <submittedName>
        <fullName evidence="2">Uncharacterized protein</fullName>
    </submittedName>
</protein>